<proteinExistence type="predicted"/>
<comment type="caution">
    <text evidence="1">The sequence shown here is derived from an EMBL/GenBank/DDBJ whole genome shotgun (WGS) entry which is preliminary data.</text>
</comment>
<name>A0ABT7BKH1_9CYAN</name>
<gene>
    <name evidence="1" type="ORF">PJF56_08930</name>
</gene>
<organism evidence="1 2">
    <name type="scientific">Roseofilum halophilum BLCC-M91</name>
    <dbReference type="NCBI Taxonomy" id="3022259"/>
    <lineage>
        <taxon>Bacteria</taxon>
        <taxon>Bacillati</taxon>
        <taxon>Cyanobacteriota</taxon>
        <taxon>Cyanophyceae</taxon>
        <taxon>Desertifilales</taxon>
        <taxon>Desertifilaceae</taxon>
        <taxon>Roseofilum</taxon>
        <taxon>Roseofilum halophilum</taxon>
    </lineage>
</organism>
<reference evidence="1 2" key="1">
    <citation type="submission" date="2023-01" db="EMBL/GenBank/DDBJ databases">
        <title>Novel diversity within Roseofilum (Cyanobacteria; Desertifilaceae) from marine benthic mats with descriptions of four novel species.</title>
        <authorList>
            <person name="Wang Y."/>
            <person name="Berthold D.E."/>
            <person name="Hu J."/>
            <person name="Lefler F.W."/>
            <person name="Laughinghouse H.D. IV."/>
        </authorList>
    </citation>
    <scope>NUCLEOTIDE SEQUENCE [LARGE SCALE GENOMIC DNA]</scope>
    <source>
        <strain evidence="1 2">BLCC-M91</strain>
    </source>
</reference>
<evidence type="ECO:0000313" key="2">
    <source>
        <dbReference type="Proteomes" id="UP001231370"/>
    </source>
</evidence>
<dbReference type="RefSeq" id="WP_283762297.1">
    <property type="nucleotide sequence ID" value="NZ_JAQPOK010000071.1"/>
</dbReference>
<evidence type="ECO:0000313" key="1">
    <source>
        <dbReference type="EMBL" id="MDJ1178986.1"/>
    </source>
</evidence>
<protein>
    <submittedName>
        <fullName evidence="1">Uncharacterized protein</fullName>
    </submittedName>
</protein>
<accession>A0ABT7BKH1</accession>
<sequence length="50" mass="5700">MGDVELGDRILADFTLSGTPTRRKWRDRLPCLDSTIPKSFSFSESDRRGI</sequence>
<keyword evidence="2" id="KW-1185">Reference proteome</keyword>
<dbReference type="EMBL" id="JAQPOK010000071">
    <property type="protein sequence ID" value="MDJ1178986.1"/>
    <property type="molecule type" value="Genomic_DNA"/>
</dbReference>
<dbReference type="Proteomes" id="UP001231370">
    <property type="component" value="Unassembled WGS sequence"/>
</dbReference>